<comment type="similarity">
    <text evidence="2">Belongs to the class-I pyridoxal-phosphate-dependent aminotransferase family.</text>
</comment>
<keyword evidence="5" id="KW-0663">Pyridoxal phosphate</keyword>
<evidence type="ECO:0000256" key="3">
    <source>
        <dbReference type="ARBA" id="ARBA00022576"/>
    </source>
</evidence>
<gene>
    <name evidence="8" type="ORF">HDF16_004201</name>
</gene>
<feature type="domain" description="Aminotransferase class I/classII large" evidence="7">
    <location>
        <begin position="65"/>
        <end position="356"/>
    </location>
</feature>
<keyword evidence="3 8" id="KW-0032">Aminotransferase</keyword>
<dbReference type="Pfam" id="PF00155">
    <property type="entry name" value="Aminotran_1_2"/>
    <property type="match status" value="1"/>
</dbReference>
<dbReference type="GO" id="GO:0004021">
    <property type="term" value="F:L-alanine:2-oxoglutarate aminotransferase activity"/>
    <property type="evidence" value="ECO:0007669"/>
    <property type="project" value="UniProtKB-EC"/>
</dbReference>
<dbReference type="Gene3D" id="3.90.1150.10">
    <property type="entry name" value="Aspartate Aminotransferase, domain 1"/>
    <property type="match status" value="1"/>
</dbReference>
<sequence>MQNFSRRTAWDLASSDLSTAIASVKRQGGELLDLTLSNPTACGFAYDSEAILAPLANPFALNYDPDPRGLRSARESVSSYYADHGAPVDPDAILLTTSTSEAYSFLFRLLCDPGDEVLVAQPSYPLFDFLATLDDVRLIPYPLFYDYGWWIDFAELERRISPRTRAILLVHPNNPTGHWTHHAERERLEALCACRNLALIVDEVFLDYPISDYAIPPAEPAKTFANGPHPALTFVLSGISKIAALPQMKVAWLATFGPDHLKAEALARLEVISDTFLSMNTPAQHALPVWLAARHDIQSQIRERVATNLVALSACGLETLHLEAGWAAVLKLGKADPALGLLEDHGVLAHPGGFYGMVDPRLVVVSLLTMERDFATGVSRLREAFAPSAVQWNHASKHLVE</sequence>
<dbReference type="SUPFAM" id="SSF53383">
    <property type="entry name" value="PLP-dependent transferases"/>
    <property type="match status" value="1"/>
</dbReference>
<dbReference type="InterPro" id="IPR015421">
    <property type="entry name" value="PyrdxlP-dep_Trfase_major"/>
</dbReference>
<evidence type="ECO:0000313" key="8">
    <source>
        <dbReference type="EMBL" id="MBB5059475.1"/>
    </source>
</evidence>
<evidence type="ECO:0000256" key="2">
    <source>
        <dbReference type="ARBA" id="ARBA00007441"/>
    </source>
</evidence>
<evidence type="ECO:0000256" key="1">
    <source>
        <dbReference type="ARBA" id="ARBA00001933"/>
    </source>
</evidence>
<dbReference type="InterPro" id="IPR004839">
    <property type="entry name" value="Aminotransferase_I/II_large"/>
</dbReference>
<dbReference type="GO" id="GO:0030170">
    <property type="term" value="F:pyridoxal phosphate binding"/>
    <property type="evidence" value="ECO:0007669"/>
    <property type="project" value="InterPro"/>
</dbReference>
<evidence type="ECO:0000256" key="4">
    <source>
        <dbReference type="ARBA" id="ARBA00022679"/>
    </source>
</evidence>
<keyword evidence="4 8" id="KW-0808">Transferase</keyword>
<comment type="caution">
    <text evidence="8">The sequence shown here is derived from an EMBL/GenBank/DDBJ whole genome shotgun (WGS) entry which is preliminary data.</text>
</comment>
<dbReference type="Proteomes" id="UP000540989">
    <property type="component" value="Unassembled WGS sequence"/>
</dbReference>
<dbReference type="InterPro" id="IPR015422">
    <property type="entry name" value="PyrdxlP-dep_Trfase_small"/>
</dbReference>
<dbReference type="EC" id="2.6.1.2" evidence="6"/>
<dbReference type="EMBL" id="JACHIP010000006">
    <property type="protein sequence ID" value="MBB5059475.1"/>
    <property type="molecule type" value="Genomic_DNA"/>
</dbReference>
<name>A0A7W7ZGG0_9BACT</name>
<reference evidence="8 9" key="1">
    <citation type="submission" date="2020-08" db="EMBL/GenBank/DDBJ databases">
        <title>Genomic Encyclopedia of Type Strains, Phase IV (KMG-V): Genome sequencing to study the core and pangenomes of soil and plant-associated prokaryotes.</title>
        <authorList>
            <person name="Whitman W."/>
        </authorList>
    </citation>
    <scope>NUCLEOTIDE SEQUENCE [LARGE SCALE GENOMIC DNA]</scope>
    <source>
        <strain evidence="8 9">M8UP14</strain>
    </source>
</reference>
<dbReference type="Gene3D" id="3.40.640.10">
    <property type="entry name" value="Type I PLP-dependent aspartate aminotransferase-like (Major domain)"/>
    <property type="match status" value="1"/>
</dbReference>
<dbReference type="RefSeq" id="WP_184221050.1">
    <property type="nucleotide sequence ID" value="NZ_JACHIP010000006.1"/>
</dbReference>
<dbReference type="CDD" id="cd00609">
    <property type="entry name" value="AAT_like"/>
    <property type="match status" value="1"/>
</dbReference>
<dbReference type="PANTHER" id="PTHR43488">
    <property type="entry name" value="GLUTAMATE-PYRUVATE AMINOTRANSFERASE ALAA"/>
    <property type="match status" value="1"/>
</dbReference>
<evidence type="ECO:0000313" key="9">
    <source>
        <dbReference type="Proteomes" id="UP000540989"/>
    </source>
</evidence>
<evidence type="ECO:0000256" key="6">
    <source>
        <dbReference type="ARBA" id="ARBA00026106"/>
    </source>
</evidence>
<dbReference type="InterPro" id="IPR051926">
    <property type="entry name" value="Ala_Aminotransferase"/>
</dbReference>
<proteinExistence type="inferred from homology"/>
<comment type="cofactor">
    <cofactor evidence="1">
        <name>pyridoxal 5'-phosphate</name>
        <dbReference type="ChEBI" id="CHEBI:597326"/>
    </cofactor>
</comment>
<dbReference type="PANTHER" id="PTHR43488:SF2">
    <property type="entry name" value="GLUTAMATE-PYRUVATE AMINOTRANSFERASE ALAA"/>
    <property type="match status" value="1"/>
</dbReference>
<protein>
    <recommendedName>
        <fullName evidence="6">alanine transaminase</fullName>
        <ecNumber evidence="6">2.6.1.2</ecNumber>
    </recommendedName>
</protein>
<evidence type="ECO:0000256" key="5">
    <source>
        <dbReference type="ARBA" id="ARBA00022898"/>
    </source>
</evidence>
<keyword evidence="9" id="KW-1185">Reference proteome</keyword>
<organism evidence="8 9">
    <name type="scientific">Granulicella aggregans</name>
    <dbReference type="NCBI Taxonomy" id="474949"/>
    <lineage>
        <taxon>Bacteria</taxon>
        <taxon>Pseudomonadati</taxon>
        <taxon>Acidobacteriota</taxon>
        <taxon>Terriglobia</taxon>
        <taxon>Terriglobales</taxon>
        <taxon>Acidobacteriaceae</taxon>
        <taxon>Granulicella</taxon>
    </lineage>
</organism>
<dbReference type="AlphaFoldDB" id="A0A7W7ZGG0"/>
<accession>A0A7W7ZGG0</accession>
<dbReference type="InterPro" id="IPR015424">
    <property type="entry name" value="PyrdxlP-dep_Trfase"/>
</dbReference>
<evidence type="ECO:0000259" key="7">
    <source>
        <dbReference type="Pfam" id="PF00155"/>
    </source>
</evidence>